<dbReference type="Pfam" id="PF09968">
    <property type="entry name" value="DUF2202"/>
    <property type="match status" value="1"/>
</dbReference>
<feature type="region of interest" description="Disordered" evidence="1">
    <location>
        <begin position="197"/>
        <end position="260"/>
    </location>
</feature>
<reference evidence="4 5" key="1">
    <citation type="submission" date="2019-01" db="EMBL/GenBank/DDBJ databases">
        <title>Lactibacter flavus gen. nov., sp. nov., a novel bacterium of the family Propionibacteriaceae isolated from raw milk and dairy products.</title>
        <authorList>
            <person name="Huptas C."/>
            <person name="Wenning M."/>
            <person name="Breitenwieser F."/>
            <person name="Doll E."/>
            <person name="Von Neubeck M."/>
            <person name="Busse H.-J."/>
            <person name="Scherer S."/>
        </authorList>
    </citation>
    <scope>NUCLEOTIDE SEQUENCE [LARGE SCALE GENOMIC DNA]</scope>
    <source>
        <strain evidence="4 5">DSM 22130</strain>
    </source>
</reference>
<feature type="chain" id="PRO_5020321390" evidence="2">
    <location>
        <begin position="30"/>
        <end position="260"/>
    </location>
</feature>
<dbReference type="CDD" id="cd01048">
    <property type="entry name" value="Ferritin_like_AB2"/>
    <property type="match status" value="1"/>
</dbReference>
<feature type="domain" description="DUF2202" evidence="3">
    <location>
        <begin position="59"/>
        <end position="190"/>
    </location>
</feature>
<dbReference type="RefSeq" id="WP_131170825.1">
    <property type="nucleotide sequence ID" value="NZ_FXTL01000001.1"/>
</dbReference>
<gene>
    <name evidence="4" type="ORF">ET996_01830</name>
</gene>
<keyword evidence="5" id="KW-1185">Reference proteome</keyword>
<dbReference type="InterPro" id="IPR019243">
    <property type="entry name" value="DUF2202"/>
</dbReference>
<keyword evidence="2" id="KW-0732">Signal</keyword>
<feature type="compositionally biased region" description="Low complexity" evidence="1">
    <location>
        <begin position="207"/>
        <end position="218"/>
    </location>
</feature>
<evidence type="ECO:0000259" key="3">
    <source>
        <dbReference type="Pfam" id="PF09968"/>
    </source>
</evidence>
<feature type="signal peptide" evidence="2">
    <location>
        <begin position="1"/>
        <end position="29"/>
    </location>
</feature>
<protein>
    <submittedName>
        <fullName evidence="4">DUF2202 domain-containing protein</fullName>
    </submittedName>
</protein>
<dbReference type="Gene3D" id="1.20.1260.10">
    <property type="match status" value="1"/>
</dbReference>
<dbReference type="OrthoDB" id="9801086at2"/>
<dbReference type="InterPro" id="IPR009078">
    <property type="entry name" value="Ferritin-like_SF"/>
</dbReference>
<sequence>MNTTTKSAIVLGVIGSLAGTVALASQAFAAPDWAGQGAQRTPAASTTPAVASAQLAKDLSWMRDEERLARDVYAALAAQYDQALPFASIVTSEQQHFDAVGTLLARYGVADPASGKAAGTYSEPELQALYDKLMAQGKTSLADAYDVGIAIEKADIADLEKVIAETSEADVKRVLGNLLRASEQHLKAFEAAKAGTPLGAHDGTGMQAGRRGQDAGTGAADGTGRGMGRGAGQAGVGQGMGPGQGMGNRAGDGTGTCSNG</sequence>
<comment type="caution">
    <text evidence="4">The sequence shown here is derived from an EMBL/GenBank/DDBJ whole genome shotgun (WGS) entry which is preliminary data.</text>
</comment>
<evidence type="ECO:0000256" key="2">
    <source>
        <dbReference type="SAM" id="SignalP"/>
    </source>
</evidence>
<evidence type="ECO:0000313" key="5">
    <source>
        <dbReference type="Proteomes" id="UP000291933"/>
    </source>
</evidence>
<dbReference type="InterPro" id="IPR012347">
    <property type="entry name" value="Ferritin-like"/>
</dbReference>
<dbReference type="Proteomes" id="UP000291933">
    <property type="component" value="Unassembled WGS sequence"/>
</dbReference>
<feature type="compositionally biased region" description="Gly residues" evidence="1">
    <location>
        <begin position="219"/>
        <end position="254"/>
    </location>
</feature>
<dbReference type="AlphaFoldDB" id="A0A4Q9KP95"/>
<dbReference type="SUPFAM" id="SSF47240">
    <property type="entry name" value="Ferritin-like"/>
    <property type="match status" value="1"/>
</dbReference>
<organism evidence="4 5">
    <name type="scientific">Propioniciclava tarda</name>
    <dbReference type="NCBI Taxonomy" id="433330"/>
    <lineage>
        <taxon>Bacteria</taxon>
        <taxon>Bacillati</taxon>
        <taxon>Actinomycetota</taxon>
        <taxon>Actinomycetes</taxon>
        <taxon>Propionibacteriales</taxon>
        <taxon>Propionibacteriaceae</taxon>
        <taxon>Propioniciclava</taxon>
    </lineage>
</organism>
<evidence type="ECO:0000313" key="4">
    <source>
        <dbReference type="EMBL" id="TBT96413.1"/>
    </source>
</evidence>
<proteinExistence type="predicted"/>
<name>A0A4Q9KP95_PROTD</name>
<dbReference type="EMBL" id="SDMR01000001">
    <property type="protein sequence ID" value="TBT96413.1"/>
    <property type="molecule type" value="Genomic_DNA"/>
</dbReference>
<evidence type="ECO:0000256" key="1">
    <source>
        <dbReference type="SAM" id="MobiDB-lite"/>
    </source>
</evidence>
<accession>A0A4Q9KP95</accession>